<reference evidence="1" key="2">
    <citation type="journal article" date="2015" name="Fish Shellfish Immunol.">
        <title>Early steps in the European eel (Anguilla anguilla)-Vibrio vulnificus interaction in the gills: Role of the RtxA13 toxin.</title>
        <authorList>
            <person name="Callol A."/>
            <person name="Pajuelo D."/>
            <person name="Ebbesson L."/>
            <person name="Teles M."/>
            <person name="MacKenzie S."/>
            <person name="Amaro C."/>
        </authorList>
    </citation>
    <scope>NUCLEOTIDE SEQUENCE</scope>
</reference>
<accession>A0A0E9XUY2</accession>
<protein>
    <submittedName>
        <fullName evidence="1">Uncharacterized protein</fullName>
    </submittedName>
</protein>
<evidence type="ECO:0000313" key="1">
    <source>
        <dbReference type="EMBL" id="JAI05494.1"/>
    </source>
</evidence>
<proteinExistence type="predicted"/>
<organism evidence="1">
    <name type="scientific">Anguilla anguilla</name>
    <name type="common">European freshwater eel</name>
    <name type="synonym">Muraena anguilla</name>
    <dbReference type="NCBI Taxonomy" id="7936"/>
    <lineage>
        <taxon>Eukaryota</taxon>
        <taxon>Metazoa</taxon>
        <taxon>Chordata</taxon>
        <taxon>Craniata</taxon>
        <taxon>Vertebrata</taxon>
        <taxon>Euteleostomi</taxon>
        <taxon>Actinopterygii</taxon>
        <taxon>Neopterygii</taxon>
        <taxon>Teleostei</taxon>
        <taxon>Anguilliformes</taxon>
        <taxon>Anguillidae</taxon>
        <taxon>Anguilla</taxon>
    </lineage>
</organism>
<sequence length="9" mass="1115">MIHRCLLET</sequence>
<reference evidence="1" key="1">
    <citation type="submission" date="2014-11" db="EMBL/GenBank/DDBJ databases">
        <authorList>
            <person name="Amaro Gonzalez C."/>
        </authorList>
    </citation>
    <scope>NUCLEOTIDE SEQUENCE</scope>
</reference>
<dbReference type="EMBL" id="GBXM01003084">
    <property type="protein sequence ID" value="JAI05494.1"/>
    <property type="molecule type" value="Transcribed_RNA"/>
</dbReference>
<name>A0A0E9XUY2_ANGAN</name>